<feature type="chain" id="PRO_5023088749" evidence="2">
    <location>
        <begin position="19"/>
        <end position="265"/>
    </location>
</feature>
<evidence type="ECO:0000256" key="1">
    <source>
        <dbReference type="SAM" id="MobiDB-lite"/>
    </source>
</evidence>
<dbReference type="OrthoDB" id="2500097at2759"/>
<organism evidence="3 4">
    <name type="scientific">Puccinia graminis f. sp. tritici</name>
    <dbReference type="NCBI Taxonomy" id="56615"/>
    <lineage>
        <taxon>Eukaryota</taxon>
        <taxon>Fungi</taxon>
        <taxon>Dikarya</taxon>
        <taxon>Basidiomycota</taxon>
        <taxon>Pucciniomycotina</taxon>
        <taxon>Pucciniomycetes</taxon>
        <taxon>Pucciniales</taxon>
        <taxon>Pucciniaceae</taxon>
        <taxon>Puccinia</taxon>
    </lineage>
</organism>
<feature type="compositionally biased region" description="Polar residues" evidence="1">
    <location>
        <begin position="55"/>
        <end position="64"/>
    </location>
</feature>
<dbReference type="Proteomes" id="UP000324748">
    <property type="component" value="Unassembled WGS sequence"/>
</dbReference>
<sequence>MRVSHLLILSAFLSLVNTLGISNQSRVFLRRSTFPKQVFPYRQASIKKARQIDLSTPRSPTVSLKPSVTSTAPTAPPPRSNSRQDTRSNSILKKKFYAYFQECNIGVRVHVQRIKKICSGKITNESAKKISWELLVELQAILALCLTCLRKIKSCGKAPIPSSLPGISVNSPSLRDLGQIVLQLLNQLKICFNEMNIVCSRYEIIRTTCSDCLVHISSSISGCLYASNAHINGFLATVTNLLGGNPLSFFGLDKFGLDSIVKILQ</sequence>
<accession>A0A5B0M0B0</accession>
<evidence type="ECO:0000256" key="2">
    <source>
        <dbReference type="SAM" id="SignalP"/>
    </source>
</evidence>
<evidence type="ECO:0000313" key="3">
    <source>
        <dbReference type="EMBL" id="KAA1069613.1"/>
    </source>
</evidence>
<protein>
    <submittedName>
        <fullName evidence="3">Uncharacterized protein</fullName>
    </submittedName>
</protein>
<proteinExistence type="predicted"/>
<feature type="region of interest" description="Disordered" evidence="1">
    <location>
        <begin position="55"/>
        <end position="86"/>
    </location>
</feature>
<reference evidence="3 4" key="1">
    <citation type="submission" date="2019-05" db="EMBL/GenBank/DDBJ databases">
        <title>Emergence of the Ug99 lineage of the wheat stem rust pathogen through somatic hybridization.</title>
        <authorList>
            <person name="Li F."/>
            <person name="Upadhyaya N.M."/>
            <person name="Sperschneider J."/>
            <person name="Matny O."/>
            <person name="Nguyen-Phuc H."/>
            <person name="Mago R."/>
            <person name="Raley C."/>
            <person name="Miller M.E."/>
            <person name="Silverstein K.A.T."/>
            <person name="Henningsen E."/>
            <person name="Hirsch C.D."/>
            <person name="Visser B."/>
            <person name="Pretorius Z.A."/>
            <person name="Steffenson B.J."/>
            <person name="Schwessinger B."/>
            <person name="Dodds P.N."/>
            <person name="Figueroa M."/>
        </authorList>
    </citation>
    <scope>NUCLEOTIDE SEQUENCE [LARGE SCALE GENOMIC DNA]</scope>
    <source>
        <strain evidence="3">21-0</strain>
    </source>
</reference>
<keyword evidence="2" id="KW-0732">Signal</keyword>
<gene>
    <name evidence="3" type="ORF">PGT21_029485</name>
</gene>
<evidence type="ECO:0000313" key="4">
    <source>
        <dbReference type="Proteomes" id="UP000324748"/>
    </source>
</evidence>
<name>A0A5B0M0B0_PUCGR</name>
<dbReference type="AlphaFoldDB" id="A0A5B0M0B0"/>
<comment type="caution">
    <text evidence="3">The sequence shown here is derived from an EMBL/GenBank/DDBJ whole genome shotgun (WGS) entry which is preliminary data.</text>
</comment>
<feature type="signal peptide" evidence="2">
    <location>
        <begin position="1"/>
        <end position="18"/>
    </location>
</feature>
<keyword evidence="4" id="KW-1185">Reference proteome</keyword>
<dbReference type="EMBL" id="VSWC01000183">
    <property type="protein sequence ID" value="KAA1069613.1"/>
    <property type="molecule type" value="Genomic_DNA"/>
</dbReference>